<dbReference type="InterPro" id="IPR013083">
    <property type="entry name" value="Znf_RING/FYVE/PHD"/>
</dbReference>
<dbReference type="SUPFAM" id="SSF57850">
    <property type="entry name" value="RING/U-box"/>
    <property type="match status" value="1"/>
</dbReference>
<evidence type="ECO:0000256" key="1">
    <source>
        <dbReference type="ARBA" id="ARBA00022723"/>
    </source>
</evidence>
<keyword evidence="1" id="KW-0479">Metal-binding</keyword>
<protein>
    <recommendedName>
        <fullName evidence="6">RING-type domain-containing protein</fullName>
    </recommendedName>
</protein>
<dbReference type="Gene3D" id="3.30.40.10">
    <property type="entry name" value="Zinc/RING finger domain, C3HC4 (zinc finger)"/>
    <property type="match status" value="1"/>
</dbReference>
<dbReference type="InterPro" id="IPR001841">
    <property type="entry name" value="Znf_RING"/>
</dbReference>
<evidence type="ECO:0000256" key="5">
    <source>
        <dbReference type="SAM" id="MobiDB-lite"/>
    </source>
</evidence>
<keyword evidence="3" id="KW-0862">Zinc</keyword>
<evidence type="ECO:0000256" key="2">
    <source>
        <dbReference type="ARBA" id="ARBA00022771"/>
    </source>
</evidence>
<gene>
    <name evidence="7" type="ORF">EJ08DRAFT_366521</name>
</gene>
<feature type="compositionally biased region" description="Polar residues" evidence="5">
    <location>
        <begin position="660"/>
        <end position="689"/>
    </location>
</feature>
<feature type="compositionally biased region" description="Polar residues" evidence="5">
    <location>
        <begin position="631"/>
        <end position="647"/>
    </location>
</feature>
<feature type="compositionally biased region" description="Basic and acidic residues" evidence="5">
    <location>
        <begin position="503"/>
        <end position="516"/>
    </location>
</feature>
<dbReference type="OrthoDB" id="6270329at2759"/>
<feature type="compositionally biased region" description="Low complexity" evidence="5">
    <location>
        <begin position="580"/>
        <end position="624"/>
    </location>
</feature>
<keyword evidence="8" id="KW-1185">Reference proteome</keyword>
<evidence type="ECO:0000313" key="8">
    <source>
        <dbReference type="Proteomes" id="UP000800235"/>
    </source>
</evidence>
<reference evidence="7" key="1">
    <citation type="journal article" date="2020" name="Stud. Mycol.">
        <title>101 Dothideomycetes genomes: a test case for predicting lifestyles and emergence of pathogens.</title>
        <authorList>
            <person name="Haridas S."/>
            <person name="Albert R."/>
            <person name="Binder M."/>
            <person name="Bloem J."/>
            <person name="Labutti K."/>
            <person name="Salamov A."/>
            <person name="Andreopoulos B."/>
            <person name="Baker S."/>
            <person name="Barry K."/>
            <person name="Bills G."/>
            <person name="Bluhm B."/>
            <person name="Cannon C."/>
            <person name="Castanera R."/>
            <person name="Culley D."/>
            <person name="Daum C."/>
            <person name="Ezra D."/>
            <person name="Gonzalez J."/>
            <person name="Henrissat B."/>
            <person name="Kuo A."/>
            <person name="Liang C."/>
            <person name="Lipzen A."/>
            <person name="Lutzoni F."/>
            <person name="Magnuson J."/>
            <person name="Mondo S."/>
            <person name="Nolan M."/>
            <person name="Ohm R."/>
            <person name="Pangilinan J."/>
            <person name="Park H.-J."/>
            <person name="Ramirez L."/>
            <person name="Alfaro M."/>
            <person name="Sun H."/>
            <person name="Tritt A."/>
            <person name="Yoshinaga Y."/>
            <person name="Zwiers L.-H."/>
            <person name="Turgeon B."/>
            <person name="Goodwin S."/>
            <person name="Spatafora J."/>
            <person name="Crous P."/>
            <person name="Grigoriev I."/>
        </authorList>
    </citation>
    <scope>NUCLEOTIDE SEQUENCE</scope>
    <source>
        <strain evidence="7">CBS 130266</strain>
    </source>
</reference>
<comment type="caution">
    <text evidence="7">The sequence shown here is derived from an EMBL/GenBank/DDBJ whole genome shotgun (WGS) entry which is preliminary data.</text>
</comment>
<dbReference type="PROSITE" id="PS00518">
    <property type="entry name" value="ZF_RING_1"/>
    <property type="match status" value="1"/>
</dbReference>
<dbReference type="CDD" id="cd16449">
    <property type="entry name" value="RING-HC"/>
    <property type="match status" value="1"/>
</dbReference>
<evidence type="ECO:0000313" key="7">
    <source>
        <dbReference type="EMBL" id="KAF2427196.1"/>
    </source>
</evidence>
<organism evidence="7 8">
    <name type="scientific">Tothia fuscella</name>
    <dbReference type="NCBI Taxonomy" id="1048955"/>
    <lineage>
        <taxon>Eukaryota</taxon>
        <taxon>Fungi</taxon>
        <taxon>Dikarya</taxon>
        <taxon>Ascomycota</taxon>
        <taxon>Pezizomycotina</taxon>
        <taxon>Dothideomycetes</taxon>
        <taxon>Pleosporomycetidae</taxon>
        <taxon>Venturiales</taxon>
        <taxon>Cylindrosympodiaceae</taxon>
        <taxon>Tothia</taxon>
    </lineage>
</organism>
<dbReference type="EMBL" id="MU007062">
    <property type="protein sequence ID" value="KAF2427196.1"/>
    <property type="molecule type" value="Genomic_DNA"/>
</dbReference>
<dbReference type="PROSITE" id="PS50089">
    <property type="entry name" value="ZF_RING_2"/>
    <property type="match status" value="1"/>
</dbReference>
<feature type="region of interest" description="Disordered" evidence="5">
    <location>
        <begin position="503"/>
        <end position="527"/>
    </location>
</feature>
<proteinExistence type="predicted"/>
<feature type="compositionally biased region" description="Acidic residues" evidence="5">
    <location>
        <begin position="724"/>
        <end position="740"/>
    </location>
</feature>
<keyword evidence="2 4" id="KW-0863">Zinc-finger</keyword>
<sequence length="740" mass="82886">MVTNMREGSLQHGQRAFLHGDPTCVDRRLFIRTKMVTLQRALCPRCIESVTALRNSQKAKDDNIHSYSYLSFLCLGTAKPKNPKISELFSRTAFEEINIQYTTMAMFHFPTRQACFTALEDSPMHPDEEASFATQRDDLCEICCNDYDEVEYVRTQLPCGHVYCLNCLKTHLTETGGQGGRCPYRCHPPLFPYSAPATQPFFVPATQDGRRYSFASFATDDEYDDDIDWAWDSGRFQRQPEYRRHWSPAPAGQRPAHGYALYFRIPQLYYDDEGRHPSPATLFGQHLPAGISEPPPGTPGLNNGLGDLGPLVTLDVPRHIYGCDHPAGTRLRFQRIYADNETPPPNGDSGARTPPEPPFNERVQDWISWARDMRANGWNIDEHLAAHGWSLEPGQLPVAGHFNWNLPPNTFRSDGTTLIVPPGDPPVDRPSSRPPPVYVSYETDFLFDDWNHFIMGPDGPLEFRLTRRLASMIVSNPGDEALLETARQLSERHEAEVAVEREEELRETTARARNEVQRNTADQARRRNEIAAEIEQGRSLGYTREDAPYLVAWARFLGLPLPQELAQQANAAHGLWYGQPASPRTPLSRSPRNPSSRLASRRGSLASPRSPSLASPLERLALSPRSPRGNPLSSVRSPRSSGIQSPRSAGIPSPRLRRTSLPQTSRRQLSQISPRISRSAGSATASRQSHISDDQGLRTGSLASRSSRVNSLGSPSRRVTFAPEMDDAAEEVMDDEQLYL</sequence>
<feature type="region of interest" description="Disordered" evidence="5">
    <location>
        <begin position="338"/>
        <end position="359"/>
    </location>
</feature>
<feature type="region of interest" description="Disordered" evidence="5">
    <location>
        <begin position="576"/>
        <end position="740"/>
    </location>
</feature>
<feature type="domain" description="RING-type" evidence="6">
    <location>
        <begin position="140"/>
        <end position="183"/>
    </location>
</feature>
<dbReference type="GO" id="GO:0008270">
    <property type="term" value="F:zinc ion binding"/>
    <property type="evidence" value="ECO:0007669"/>
    <property type="project" value="UniProtKB-KW"/>
</dbReference>
<name>A0A9P4NLU8_9PEZI</name>
<feature type="compositionally biased region" description="Polar residues" evidence="5">
    <location>
        <begin position="701"/>
        <end position="714"/>
    </location>
</feature>
<dbReference type="InterPro" id="IPR017907">
    <property type="entry name" value="Znf_RING_CS"/>
</dbReference>
<dbReference type="InterPro" id="IPR027370">
    <property type="entry name" value="Znf-RING_euk"/>
</dbReference>
<dbReference type="AlphaFoldDB" id="A0A9P4NLU8"/>
<evidence type="ECO:0000256" key="3">
    <source>
        <dbReference type="ARBA" id="ARBA00022833"/>
    </source>
</evidence>
<dbReference type="Pfam" id="PF13445">
    <property type="entry name" value="zf-RING_UBOX"/>
    <property type="match status" value="1"/>
</dbReference>
<accession>A0A9P4NLU8</accession>
<evidence type="ECO:0000259" key="6">
    <source>
        <dbReference type="PROSITE" id="PS50089"/>
    </source>
</evidence>
<evidence type="ECO:0000256" key="4">
    <source>
        <dbReference type="PROSITE-ProRule" id="PRU00175"/>
    </source>
</evidence>
<dbReference type="Proteomes" id="UP000800235">
    <property type="component" value="Unassembled WGS sequence"/>
</dbReference>